<protein>
    <submittedName>
        <fullName evidence="2">Uncharacterized protein</fullName>
    </submittedName>
</protein>
<reference evidence="2" key="1">
    <citation type="journal article" date="2021" name="Proc. Natl. Acad. Sci. U.S.A.">
        <title>A Catalog of Tens of Thousands of Viruses from Human Metagenomes Reveals Hidden Associations with Chronic Diseases.</title>
        <authorList>
            <person name="Tisza M.J."/>
            <person name="Buck C.B."/>
        </authorList>
    </citation>
    <scope>NUCLEOTIDE SEQUENCE</scope>
    <source>
        <strain evidence="2">CtC4e1</strain>
    </source>
</reference>
<dbReference type="EMBL" id="BK016269">
    <property type="protein sequence ID" value="DAG06336.1"/>
    <property type="molecule type" value="Genomic_DNA"/>
</dbReference>
<name>A0A8S5VI32_9CAUD</name>
<organism evidence="2">
    <name type="scientific">Siphoviridae sp. ctC4e1</name>
    <dbReference type="NCBI Taxonomy" id="2825375"/>
    <lineage>
        <taxon>Viruses</taxon>
        <taxon>Duplodnaviria</taxon>
        <taxon>Heunggongvirae</taxon>
        <taxon>Uroviricota</taxon>
        <taxon>Caudoviricetes</taxon>
    </lineage>
</organism>
<evidence type="ECO:0000256" key="1">
    <source>
        <dbReference type="SAM" id="Coils"/>
    </source>
</evidence>
<accession>A0A8S5VI32</accession>
<proteinExistence type="predicted"/>
<evidence type="ECO:0000313" key="2">
    <source>
        <dbReference type="EMBL" id="DAG06336.1"/>
    </source>
</evidence>
<sequence length="73" mass="8320">MNTVDKIVNDISQKLATAIVEASNYKILYEEASEENKRVNELLSKFNNVLDSDQALKELFDETAQKLEGQEDK</sequence>
<keyword evidence="1" id="KW-0175">Coiled coil</keyword>
<feature type="coiled-coil region" evidence="1">
    <location>
        <begin position="22"/>
        <end position="49"/>
    </location>
</feature>